<keyword evidence="5 7" id="KW-0648">Protein biosynthesis</keyword>
<dbReference type="SUPFAM" id="SSF52156">
    <property type="entry name" value="Initiation factor IF2/eIF5b, domain 3"/>
    <property type="match status" value="1"/>
</dbReference>
<feature type="region of interest" description="G-domain" evidence="7">
    <location>
        <begin position="171"/>
        <end position="319"/>
    </location>
</feature>
<dbReference type="InterPro" id="IPR006847">
    <property type="entry name" value="IF2_N"/>
</dbReference>
<dbReference type="GO" id="GO:0003743">
    <property type="term" value="F:translation initiation factor activity"/>
    <property type="evidence" value="ECO:0007669"/>
    <property type="project" value="UniProtKB-UniRule"/>
</dbReference>
<gene>
    <name evidence="7" type="primary">infB</name>
    <name evidence="11" type="ORF">COY67_02670</name>
</gene>
<dbReference type="HAMAP" id="MF_00100_B">
    <property type="entry name" value="IF_2_B"/>
    <property type="match status" value="1"/>
</dbReference>
<comment type="caution">
    <text evidence="11">The sequence shown here is derived from an EMBL/GenBank/DDBJ whole genome shotgun (WGS) entry which is preliminary data.</text>
</comment>
<comment type="subcellular location">
    <subcellularLocation>
        <location evidence="7">Cytoplasm</location>
    </subcellularLocation>
</comment>
<dbReference type="PANTHER" id="PTHR43381:SF4">
    <property type="entry name" value="EUKARYOTIC TRANSLATION INITIATION FACTOR 5B"/>
    <property type="match status" value="1"/>
</dbReference>
<comment type="function">
    <text evidence="7 8">One of the essential components for the initiation of protein synthesis. Protects formylmethionyl-tRNA from spontaneous hydrolysis and promotes its binding to the 30S ribosomal subunits. Also involved in the hydrolysis of GTP during the formation of the 70S ribosomal complex.</text>
</comment>
<keyword evidence="3 7" id="KW-0396">Initiation factor</keyword>
<evidence type="ECO:0000259" key="10">
    <source>
        <dbReference type="PROSITE" id="PS51722"/>
    </source>
</evidence>
<evidence type="ECO:0000256" key="4">
    <source>
        <dbReference type="ARBA" id="ARBA00022741"/>
    </source>
</evidence>
<evidence type="ECO:0000256" key="6">
    <source>
        <dbReference type="ARBA" id="ARBA00023134"/>
    </source>
</evidence>
<organism evidence="11 12">
    <name type="scientific">Candidatus Komeilibacteria bacterium CG_4_10_14_0_8_um_filter_37_78</name>
    <dbReference type="NCBI Taxonomy" id="1974471"/>
    <lineage>
        <taxon>Bacteria</taxon>
        <taxon>Candidatus Komeiliibacteriota</taxon>
    </lineage>
</organism>
<keyword evidence="4 7" id="KW-0547">Nucleotide-binding</keyword>
<evidence type="ECO:0000313" key="11">
    <source>
        <dbReference type="EMBL" id="PIY94301.1"/>
    </source>
</evidence>
<dbReference type="PROSITE" id="PS51722">
    <property type="entry name" value="G_TR_2"/>
    <property type="match status" value="1"/>
</dbReference>
<dbReference type="Gene3D" id="2.40.30.10">
    <property type="entry name" value="Translation factors"/>
    <property type="match status" value="2"/>
</dbReference>
<dbReference type="SUPFAM" id="SSF50447">
    <property type="entry name" value="Translation proteins"/>
    <property type="match status" value="2"/>
</dbReference>
<dbReference type="InterPro" id="IPR023115">
    <property type="entry name" value="TIF_IF2_dom3"/>
</dbReference>
<feature type="region of interest" description="Disordered" evidence="9">
    <location>
        <begin position="434"/>
        <end position="456"/>
    </location>
</feature>
<reference evidence="12" key="1">
    <citation type="submission" date="2017-09" db="EMBL/GenBank/DDBJ databases">
        <title>Depth-based differentiation of microbial function through sediment-hosted aquifers and enrichment of novel symbionts in the deep terrestrial subsurface.</title>
        <authorList>
            <person name="Probst A.J."/>
            <person name="Ladd B."/>
            <person name="Jarett J.K."/>
            <person name="Geller-Mcgrath D.E."/>
            <person name="Sieber C.M.K."/>
            <person name="Emerson J.B."/>
            <person name="Anantharaman K."/>
            <person name="Thomas B.C."/>
            <person name="Malmstrom R."/>
            <person name="Stieglmeier M."/>
            <person name="Klingl A."/>
            <person name="Woyke T."/>
            <person name="Ryan C.M."/>
            <person name="Banfield J.F."/>
        </authorList>
    </citation>
    <scope>NUCLEOTIDE SEQUENCE [LARGE SCALE GENOMIC DNA]</scope>
</reference>
<dbReference type="InterPro" id="IPR036925">
    <property type="entry name" value="TIF_IF2_dom3_sf"/>
</dbReference>
<sequence length="659" mass="72923">MNVTELARKLKVPTKELLEKLPELGFDIGKKAIKIDSRLIDKITKSWVDHKRKERMIADEEKVTEVRLDDQQEEKKLEKTVAIPYSIIVREFAEKLNLPVNKLMVELMKNGIMGNLNQAIDFDTATIIGEDLGYKVTKITDKEIEEKTSARQEQKLKDIIDNQKNKATRPPVVVVMGHVDHGKTKLLDAFRETNVIDTESGGITQHIGAYQAKIKDRLITFLDTPGHEAFKTMRSRGSKIADVAIIVVAADDGLQPQTIEVITLCQKENLPFIIAINKIDKDNADPERVKKELSDINLVPEDWGGKTVCMLISAKQKKNLAELLEMVLLIADMEELKSNPDALAAGTIIEAHKDRNEGPVATVLVQTGTLRVGDTIAVGTVTGKIKAMRDEFNKEVTAAPPAKPVKILGLKETPAVGDVLEAIDDPKLLKQRMKDSKRNRTTANSHDSFADQGSDDENAIPTLPIILKADVVGSQEAIIESLMKLNTAKAQVKIIKRGLGNITENDILEAQAAKAMLIGFHVKTAKSAETLAMESDVTIHSYEIIYKLLEDVAPALNKIKAQETLRVQLGELKVLAIFKSDKHSMIIGGEIIKGKVQADKAIKITRDGEFVDLGTIKELQCNKEIVTEAVEGQQCGITYQGRPVIQVDDILEVYQETTE</sequence>
<dbReference type="Pfam" id="PF04760">
    <property type="entry name" value="IF2_N"/>
    <property type="match status" value="1"/>
</dbReference>
<dbReference type="NCBIfam" id="TIGR00487">
    <property type="entry name" value="IF-2"/>
    <property type="match status" value="1"/>
</dbReference>
<dbReference type="InterPro" id="IPR044145">
    <property type="entry name" value="IF2_II"/>
</dbReference>
<evidence type="ECO:0000256" key="9">
    <source>
        <dbReference type="SAM" id="MobiDB-lite"/>
    </source>
</evidence>
<dbReference type="Proteomes" id="UP000228689">
    <property type="component" value="Unassembled WGS sequence"/>
</dbReference>
<dbReference type="NCBIfam" id="TIGR00231">
    <property type="entry name" value="small_GTP"/>
    <property type="match status" value="1"/>
</dbReference>
<evidence type="ECO:0000256" key="2">
    <source>
        <dbReference type="ARBA" id="ARBA00020675"/>
    </source>
</evidence>
<dbReference type="InterPro" id="IPR027417">
    <property type="entry name" value="P-loop_NTPase"/>
</dbReference>
<evidence type="ECO:0000256" key="5">
    <source>
        <dbReference type="ARBA" id="ARBA00022917"/>
    </source>
</evidence>
<dbReference type="PANTHER" id="PTHR43381">
    <property type="entry name" value="TRANSLATION INITIATION FACTOR IF-2-RELATED"/>
    <property type="match status" value="1"/>
</dbReference>
<comment type="similarity">
    <text evidence="1 7 8">Belongs to the TRAFAC class translation factor GTPase superfamily. Classic translation factor GTPase family. IF-2 subfamily.</text>
</comment>
<dbReference type="InterPro" id="IPR009000">
    <property type="entry name" value="Transl_B-barrel_sf"/>
</dbReference>
<dbReference type="SUPFAM" id="SSF52540">
    <property type="entry name" value="P-loop containing nucleoside triphosphate hydrolases"/>
    <property type="match status" value="1"/>
</dbReference>
<dbReference type="GO" id="GO:0003924">
    <property type="term" value="F:GTPase activity"/>
    <property type="evidence" value="ECO:0007669"/>
    <property type="project" value="UniProtKB-UniRule"/>
</dbReference>
<dbReference type="CDD" id="cd01887">
    <property type="entry name" value="IF2_eIF5B"/>
    <property type="match status" value="1"/>
</dbReference>
<dbReference type="Gene3D" id="3.40.50.10050">
    <property type="entry name" value="Translation initiation factor IF- 2, domain 3"/>
    <property type="match status" value="1"/>
</dbReference>
<dbReference type="GO" id="GO:0005525">
    <property type="term" value="F:GTP binding"/>
    <property type="evidence" value="ECO:0007669"/>
    <property type="project" value="UniProtKB-KW"/>
</dbReference>
<dbReference type="EMBL" id="PFMC01000068">
    <property type="protein sequence ID" value="PIY94301.1"/>
    <property type="molecule type" value="Genomic_DNA"/>
</dbReference>
<accession>A0A2M7RCJ7</accession>
<dbReference type="InterPro" id="IPR053905">
    <property type="entry name" value="EF-G-like_DII"/>
</dbReference>
<protein>
    <recommendedName>
        <fullName evidence="2 7">Translation initiation factor IF-2</fullName>
    </recommendedName>
</protein>
<dbReference type="FunFam" id="3.40.50.10050:FF:000001">
    <property type="entry name" value="Translation initiation factor IF-2"/>
    <property type="match status" value="1"/>
</dbReference>
<proteinExistence type="inferred from homology"/>
<dbReference type="Pfam" id="PF22042">
    <property type="entry name" value="EF-G_D2"/>
    <property type="match status" value="1"/>
</dbReference>
<dbReference type="Gene3D" id="1.10.10.2480">
    <property type="match status" value="1"/>
</dbReference>
<evidence type="ECO:0000313" key="12">
    <source>
        <dbReference type="Proteomes" id="UP000228689"/>
    </source>
</evidence>
<feature type="binding site" evidence="7">
    <location>
        <begin position="277"/>
        <end position="280"/>
    </location>
    <ligand>
        <name>GTP</name>
        <dbReference type="ChEBI" id="CHEBI:37565"/>
    </ligand>
</feature>
<evidence type="ECO:0000256" key="8">
    <source>
        <dbReference type="RuleBase" id="RU000644"/>
    </source>
</evidence>
<evidence type="ECO:0000256" key="7">
    <source>
        <dbReference type="HAMAP-Rule" id="MF_00100"/>
    </source>
</evidence>
<dbReference type="Gene3D" id="3.40.50.300">
    <property type="entry name" value="P-loop containing nucleotide triphosphate hydrolases"/>
    <property type="match status" value="1"/>
</dbReference>
<feature type="domain" description="Tr-type G" evidence="10">
    <location>
        <begin position="168"/>
        <end position="337"/>
    </location>
</feature>
<feature type="binding site" evidence="7">
    <location>
        <begin position="177"/>
        <end position="184"/>
    </location>
    <ligand>
        <name>GTP</name>
        <dbReference type="ChEBI" id="CHEBI:37565"/>
    </ligand>
</feature>
<dbReference type="AlphaFoldDB" id="A0A2M7RCJ7"/>
<name>A0A2M7RCJ7_9BACT</name>
<dbReference type="InterPro" id="IPR000795">
    <property type="entry name" value="T_Tr_GTP-bd_dom"/>
</dbReference>
<dbReference type="Pfam" id="PF11987">
    <property type="entry name" value="IF-2"/>
    <property type="match status" value="1"/>
</dbReference>
<evidence type="ECO:0000256" key="1">
    <source>
        <dbReference type="ARBA" id="ARBA00007733"/>
    </source>
</evidence>
<dbReference type="CDD" id="cd03702">
    <property type="entry name" value="IF2_mtIF2_II"/>
    <property type="match status" value="1"/>
</dbReference>
<evidence type="ECO:0000256" key="3">
    <source>
        <dbReference type="ARBA" id="ARBA00022540"/>
    </source>
</evidence>
<feature type="binding site" evidence="7">
    <location>
        <begin position="223"/>
        <end position="227"/>
    </location>
    <ligand>
        <name>GTP</name>
        <dbReference type="ChEBI" id="CHEBI:37565"/>
    </ligand>
</feature>
<dbReference type="FunFam" id="3.40.50.300:FF:000019">
    <property type="entry name" value="Translation initiation factor IF-2"/>
    <property type="match status" value="1"/>
</dbReference>
<dbReference type="InterPro" id="IPR000178">
    <property type="entry name" value="TF_IF2_bacterial-like"/>
</dbReference>
<keyword evidence="7" id="KW-0963">Cytoplasm</keyword>
<dbReference type="GO" id="GO:0005737">
    <property type="term" value="C:cytoplasm"/>
    <property type="evidence" value="ECO:0007669"/>
    <property type="project" value="UniProtKB-SubCell"/>
</dbReference>
<dbReference type="Pfam" id="PF00009">
    <property type="entry name" value="GTP_EFTU"/>
    <property type="match status" value="1"/>
</dbReference>
<keyword evidence="6 7" id="KW-0342">GTP-binding</keyword>
<dbReference type="InterPro" id="IPR005225">
    <property type="entry name" value="Small_GTP-bd"/>
</dbReference>
<dbReference type="InterPro" id="IPR015760">
    <property type="entry name" value="TIF_IF2"/>
</dbReference>